<reference evidence="1 2" key="1">
    <citation type="journal article" date="2023" name="BMC Biotechnol.">
        <title>Vitis rotundifolia cv Carlos genome sequencing.</title>
        <authorList>
            <person name="Huff M."/>
            <person name="Hulse-Kemp A."/>
            <person name="Scheffler B."/>
            <person name="Youngblood R."/>
            <person name="Simpson S."/>
            <person name="Babiker E."/>
            <person name="Staton M."/>
        </authorList>
    </citation>
    <scope>NUCLEOTIDE SEQUENCE [LARGE SCALE GENOMIC DNA]</scope>
    <source>
        <tissue evidence="1">Leaf</tissue>
    </source>
</reference>
<gene>
    <name evidence="1" type="ORF">PVL29_025104</name>
</gene>
<dbReference type="InterPro" id="IPR036047">
    <property type="entry name" value="F-box-like_dom_sf"/>
</dbReference>
<dbReference type="PANTHER" id="PTHR38926:SF5">
    <property type="entry name" value="F-BOX AND LEUCINE-RICH REPEAT PROTEIN 6"/>
    <property type="match status" value="1"/>
</dbReference>
<dbReference type="Gene3D" id="1.20.1280.50">
    <property type="match status" value="1"/>
</dbReference>
<comment type="caution">
    <text evidence="1">The sequence shown here is derived from an EMBL/GenBank/DDBJ whole genome shotgun (WGS) entry which is preliminary data.</text>
</comment>
<dbReference type="PANTHER" id="PTHR38926">
    <property type="entry name" value="F-BOX DOMAIN CONTAINING PROTEIN, EXPRESSED"/>
    <property type="match status" value="1"/>
</dbReference>
<sequence length="491" mass="55599">MDATSVAVHCYWNGRVKMESKDVDYEGDNVNMMPINLNYGTTYAELLDKICTITGIDRFDFEFNIICRYPISSRECKPIPIKNDEAVELMLEVPIRSGVSCVEIYLESNAVSFPVEANAPANVQISPSIRLLEQESNAVYGGNDGLADKLLSKDGYGNTSVRRPLTCVIVRKFYYGEASSKNSNDPPTYDDKEMGGRKWEDLNMDCLVNVFHKVGIESLLLDVPRVCKSWHRASLDPKCWESLMFPEDIKCKIWDNGRFSKRLMMEYQENFSSTAFIKFVIDRSRGCAAALGLPGCCTEEALEYAANECPELKTLKLNTDLPNKQRKIIPRLIPKWKNLEVLVLDRRHKMKEILDQIALHCSNFMRLSAPGIKVGNWEASAIVTSLPNLRYLVLNGATIERKSVVMILQGCKQLVHLDARGCTRFDEDDAEILELASHIPSFINRAILSLGHRNLLDKSICMNLSHIDRDGPCPSDPYDDYDPRDIDRDCD</sequence>
<protein>
    <submittedName>
        <fullName evidence="1">Uncharacterized protein</fullName>
    </submittedName>
</protein>
<organism evidence="1 2">
    <name type="scientific">Vitis rotundifolia</name>
    <name type="common">Muscadine grape</name>
    <dbReference type="NCBI Taxonomy" id="103349"/>
    <lineage>
        <taxon>Eukaryota</taxon>
        <taxon>Viridiplantae</taxon>
        <taxon>Streptophyta</taxon>
        <taxon>Embryophyta</taxon>
        <taxon>Tracheophyta</taxon>
        <taxon>Spermatophyta</taxon>
        <taxon>Magnoliopsida</taxon>
        <taxon>eudicotyledons</taxon>
        <taxon>Gunneridae</taxon>
        <taxon>Pentapetalae</taxon>
        <taxon>rosids</taxon>
        <taxon>Vitales</taxon>
        <taxon>Vitaceae</taxon>
        <taxon>Viteae</taxon>
        <taxon>Vitis</taxon>
    </lineage>
</organism>
<keyword evidence="2" id="KW-1185">Reference proteome</keyword>
<evidence type="ECO:0000313" key="1">
    <source>
        <dbReference type="EMBL" id="KAJ9676419.1"/>
    </source>
</evidence>
<dbReference type="Gene3D" id="3.80.10.10">
    <property type="entry name" value="Ribonuclease Inhibitor"/>
    <property type="match status" value="1"/>
</dbReference>
<evidence type="ECO:0000313" key="2">
    <source>
        <dbReference type="Proteomes" id="UP001168098"/>
    </source>
</evidence>
<dbReference type="Proteomes" id="UP001168098">
    <property type="component" value="Unassembled WGS sequence"/>
</dbReference>
<accession>A0AA39DA89</accession>
<dbReference type="SUPFAM" id="SSF81383">
    <property type="entry name" value="F-box domain"/>
    <property type="match status" value="1"/>
</dbReference>
<proteinExistence type="predicted"/>
<dbReference type="SUPFAM" id="SSF52047">
    <property type="entry name" value="RNI-like"/>
    <property type="match status" value="1"/>
</dbReference>
<dbReference type="AlphaFoldDB" id="A0AA39DA89"/>
<dbReference type="InterPro" id="IPR032675">
    <property type="entry name" value="LRR_dom_sf"/>
</dbReference>
<dbReference type="EMBL" id="JARBHA010000018">
    <property type="protein sequence ID" value="KAJ9676419.1"/>
    <property type="molecule type" value="Genomic_DNA"/>
</dbReference>
<name>A0AA39DA89_VITRO</name>